<sequence length="255" mass="29096">MFTDSDKMSDAPGTGNTYGLKLLFALQSSIWALSKTGHVSEDSPCVRAIHDRSINFFQLLWEKRYLSDIHLFDEARTFTDRNMFSIMVIPCVLGLLEIFSQYGLDTNMLLTSAAHTLIYQLADPAAHFAKPLLWLGDRLRKESLTGEWTITKAYFEHFSDADDHPRRLFRRLTNLLRDEGIHGRLLVAFDLAIVCQELIRRGPRSIATIYFPAGEGLVPSHLIWFHRQICTTQIALIEAEDIDLTLARIVLKTLT</sequence>
<dbReference type="EMBL" id="RWJN01000022">
    <property type="protein sequence ID" value="TCD70391.1"/>
    <property type="molecule type" value="Genomic_DNA"/>
</dbReference>
<protein>
    <submittedName>
        <fullName evidence="1">Uncharacterized protein</fullName>
    </submittedName>
</protein>
<name>A0A4R0RNY9_9APHY</name>
<gene>
    <name evidence="1" type="ORF">EIP91_003745</name>
</gene>
<dbReference type="Proteomes" id="UP000292702">
    <property type="component" value="Unassembled WGS sequence"/>
</dbReference>
<keyword evidence="2" id="KW-1185">Reference proteome</keyword>
<comment type="caution">
    <text evidence="1">The sequence shown here is derived from an EMBL/GenBank/DDBJ whole genome shotgun (WGS) entry which is preliminary data.</text>
</comment>
<evidence type="ECO:0000313" key="2">
    <source>
        <dbReference type="Proteomes" id="UP000292702"/>
    </source>
</evidence>
<dbReference type="AlphaFoldDB" id="A0A4R0RNY9"/>
<reference evidence="1 2" key="1">
    <citation type="submission" date="2018-11" db="EMBL/GenBank/DDBJ databases">
        <title>Genome assembly of Steccherinum ochraceum LE-BIN_3174, the white-rot fungus of the Steccherinaceae family (The Residual Polyporoid clade, Polyporales, Basidiomycota).</title>
        <authorList>
            <person name="Fedorova T.V."/>
            <person name="Glazunova O.A."/>
            <person name="Landesman E.O."/>
            <person name="Moiseenko K.V."/>
            <person name="Psurtseva N.V."/>
            <person name="Savinova O.S."/>
            <person name="Shakhova N.V."/>
            <person name="Tyazhelova T.V."/>
            <person name="Vasina D.V."/>
        </authorList>
    </citation>
    <scope>NUCLEOTIDE SEQUENCE [LARGE SCALE GENOMIC DNA]</scope>
    <source>
        <strain evidence="1 2">LE-BIN_3174</strain>
    </source>
</reference>
<proteinExistence type="predicted"/>
<evidence type="ECO:0000313" key="1">
    <source>
        <dbReference type="EMBL" id="TCD70391.1"/>
    </source>
</evidence>
<accession>A0A4R0RNY9</accession>
<organism evidence="1 2">
    <name type="scientific">Steccherinum ochraceum</name>
    <dbReference type="NCBI Taxonomy" id="92696"/>
    <lineage>
        <taxon>Eukaryota</taxon>
        <taxon>Fungi</taxon>
        <taxon>Dikarya</taxon>
        <taxon>Basidiomycota</taxon>
        <taxon>Agaricomycotina</taxon>
        <taxon>Agaricomycetes</taxon>
        <taxon>Polyporales</taxon>
        <taxon>Steccherinaceae</taxon>
        <taxon>Steccherinum</taxon>
    </lineage>
</organism>